<proteinExistence type="predicted"/>
<reference evidence="1" key="1">
    <citation type="submission" date="2020-08" db="EMBL/GenBank/DDBJ databases">
        <title>Winogradskyella ouciana sp. nov., isolated from the hadal seawater of the Mariana Trench.</title>
        <authorList>
            <person name="He X."/>
        </authorList>
    </citation>
    <scope>NUCLEOTIDE SEQUENCE [LARGE SCALE GENOMIC DNA]</scope>
    <source>
        <strain evidence="1">KCTC 52348</strain>
    </source>
</reference>
<name>A0A842IU20_9FLAO</name>
<organism evidence="1 2">
    <name type="scientific">Winogradskyella flava</name>
    <dbReference type="NCBI Taxonomy" id="1884876"/>
    <lineage>
        <taxon>Bacteria</taxon>
        <taxon>Pseudomonadati</taxon>
        <taxon>Bacteroidota</taxon>
        <taxon>Flavobacteriia</taxon>
        <taxon>Flavobacteriales</taxon>
        <taxon>Flavobacteriaceae</taxon>
        <taxon>Winogradskyella</taxon>
    </lineage>
</organism>
<dbReference type="Proteomes" id="UP000533900">
    <property type="component" value="Unassembled WGS sequence"/>
</dbReference>
<dbReference type="AlphaFoldDB" id="A0A842IU20"/>
<gene>
    <name evidence="1" type="ORF">H7F21_15150</name>
</gene>
<evidence type="ECO:0000313" key="2">
    <source>
        <dbReference type="Proteomes" id="UP000533900"/>
    </source>
</evidence>
<accession>A0A842IU20</accession>
<protein>
    <submittedName>
        <fullName evidence="1">Uncharacterized protein</fullName>
    </submittedName>
</protein>
<keyword evidence="2" id="KW-1185">Reference proteome</keyword>
<dbReference type="EMBL" id="JACLCP010000005">
    <property type="protein sequence ID" value="MBC2846441.1"/>
    <property type="molecule type" value="Genomic_DNA"/>
</dbReference>
<comment type="caution">
    <text evidence="1">The sequence shown here is derived from an EMBL/GenBank/DDBJ whole genome shotgun (WGS) entry which is preliminary data.</text>
</comment>
<evidence type="ECO:0000313" key="1">
    <source>
        <dbReference type="EMBL" id="MBC2846441.1"/>
    </source>
</evidence>
<sequence>MNKRLTIIIFTISSFFIYGQKTTFEKNVNYKARALTQVFNENDNSLTLKSEDTISRVDIFNDDYSNSIEVNNIETKIDLNELPIGEFIVQAKLGKKHIIMYLTKSETNLLQPPNIEIILNEDTEDIKKKPDDSLLKKAEEKSEKITAGYWIVYERYARSGSSKSMRLESKEVVAEMISKNQLELSTEIGKNNKLIVYEVYDTSKFMREQIKNRQYFKSSDSKIFNIEPYYSSTKQNYQVATK</sequence>
<dbReference type="RefSeq" id="WP_185790148.1">
    <property type="nucleotide sequence ID" value="NZ_JACLCP010000005.1"/>
</dbReference>